<name>A0A5S3UTN4_9GAMM</name>
<gene>
    <name evidence="3" type="ORF">CWC22_005225</name>
</gene>
<proteinExistence type="predicted"/>
<evidence type="ECO:0000259" key="2">
    <source>
        <dbReference type="Pfam" id="PF07883"/>
    </source>
</evidence>
<dbReference type="InterPro" id="IPR013096">
    <property type="entry name" value="Cupin_2"/>
</dbReference>
<accession>A0A5S3UTN4</accession>
<dbReference type="Pfam" id="PF07883">
    <property type="entry name" value="Cupin_2"/>
    <property type="match status" value="1"/>
</dbReference>
<evidence type="ECO:0000313" key="4">
    <source>
        <dbReference type="Proteomes" id="UP000305729"/>
    </source>
</evidence>
<dbReference type="RefSeq" id="WP_125562006.1">
    <property type="nucleotide sequence ID" value="NZ_CP045429.1"/>
</dbReference>
<dbReference type="EMBL" id="CP045429">
    <property type="protein sequence ID" value="QPB82420.1"/>
    <property type="molecule type" value="Genomic_DNA"/>
</dbReference>
<dbReference type="Gene3D" id="2.60.120.10">
    <property type="entry name" value="Jelly Rolls"/>
    <property type="match status" value="1"/>
</dbReference>
<dbReference type="InterPro" id="IPR051610">
    <property type="entry name" value="GPI/OXD"/>
</dbReference>
<dbReference type="SUPFAM" id="SSF51182">
    <property type="entry name" value="RmlC-like cupins"/>
    <property type="match status" value="1"/>
</dbReference>
<evidence type="ECO:0000313" key="3">
    <source>
        <dbReference type="EMBL" id="QPB82420.1"/>
    </source>
</evidence>
<dbReference type="InterPro" id="IPR011051">
    <property type="entry name" value="RmlC_Cupin_sf"/>
</dbReference>
<dbReference type="OrthoDB" id="9004158at2"/>
<reference evidence="3 4" key="1">
    <citation type="submission" date="2019-10" db="EMBL/GenBank/DDBJ databases">
        <title>Pseudoalteromonas rubra S4059.</title>
        <authorList>
            <person name="Paulsen S."/>
            <person name="Wang X."/>
        </authorList>
    </citation>
    <scope>NUCLEOTIDE SEQUENCE [LARGE SCALE GENOMIC DNA]</scope>
    <source>
        <strain evidence="3 4">S4059</strain>
    </source>
</reference>
<feature type="domain" description="Cupin type-2" evidence="2">
    <location>
        <begin position="41"/>
        <end position="105"/>
    </location>
</feature>
<organism evidence="3 4">
    <name type="scientific">Pseudoalteromonas rubra</name>
    <dbReference type="NCBI Taxonomy" id="43658"/>
    <lineage>
        <taxon>Bacteria</taxon>
        <taxon>Pseudomonadati</taxon>
        <taxon>Pseudomonadota</taxon>
        <taxon>Gammaproteobacteria</taxon>
        <taxon>Alteromonadales</taxon>
        <taxon>Pseudoalteromonadaceae</taxon>
        <taxon>Pseudoalteromonas</taxon>
    </lineage>
</organism>
<dbReference type="AlphaFoldDB" id="A0A5S3UTN4"/>
<dbReference type="InterPro" id="IPR014710">
    <property type="entry name" value="RmlC-like_jellyroll"/>
</dbReference>
<evidence type="ECO:0000256" key="1">
    <source>
        <dbReference type="ARBA" id="ARBA00022723"/>
    </source>
</evidence>
<dbReference type="GO" id="GO:0046872">
    <property type="term" value="F:metal ion binding"/>
    <property type="evidence" value="ECO:0007669"/>
    <property type="project" value="UniProtKB-KW"/>
</dbReference>
<dbReference type="Proteomes" id="UP000305729">
    <property type="component" value="Chromosome 1"/>
</dbReference>
<protein>
    <submittedName>
        <fullName evidence="3">Cupin domain-containing protein</fullName>
    </submittedName>
</protein>
<dbReference type="PANTHER" id="PTHR35848">
    <property type="entry name" value="OXALATE-BINDING PROTEIN"/>
    <property type="match status" value="1"/>
</dbReference>
<dbReference type="PANTHER" id="PTHR35848:SF6">
    <property type="entry name" value="CUPIN TYPE-2 DOMAIN-CONTAINING PROTEIN"/>
    <property type="match status" value="1"/>
</dbReference>
<sequence>MLNKFTLLPPTSSRPGVELKMVDFDQFGEQRIPFEGGQFFVEPGKTSKPDTHDVSECWFIAQGQGIINYDGQEYHITQGDYLYFEPRKTHFVHNDGEQQLVIFTVWWMAQS</sequence>
<keyword evidence="1" id="KW-0479">Metal-binding</keyword>